<evidence type="ECO:0000256" key="1">
    <source>
        <dbReference type="SAM" id="Phobius"/>
    </source>
</evidence>
<evidence type="ECO:0000259" key="2">
    <source>
        <dbReference type="PROSITE" id="PS51857"/>
    </source>
</evidence>
<dbReference type="InterPro" id="IPR012340">
    <property type="entry name" value="NA-bd_OB-fold"/>
</dbReference>
<dbReference type="Proteomes" id="UP001161137">
    <property type="component" value="Unassembled WGS sequence"/>
</dbReference>
<dbReference type="EMBL" id="JAOCDH010000041">
    <property type="protein sequence ID" value="MDH0704440.1"/>
    <property type="molecule type" value="Genomic_DNA"/>
</dbReference>
<gene>
    <name evidence="3" type="ORF">N5D41_23470</name>
</gene>
<keyword evidence="1" id="KW-0472">Membrane</keyword>
<dbReference type="SUPFAM" id="SSF50249">
    <property type="entry name" value="Nucleic acid-binding proteins"/>
    <property type="match status" value="1"/>
</dbReference>
<evidence type="ECO:0000313" key="3">
    <source>
        <dbReference type="EMBL" id="MDH0704440.1"/>
    </source>
</evidence>
<dbReference type="SMART" id="SM00357">
    <property type="entry name" value="CSP"/>
    <property type="match status" value="1"/>
</dbReference>
<accession>A0AA42IRZ7</accession>
<feature type="domain" description="CSD" evidence="2">
    <location>
        <begin position="11"/>
        <end position="72"/>
    </location>
</feature>
<sequence>MSGKTDQQDSRISGVVRSFMTEKGFGFINGDDGRSYFVHIKNVEGGELVDGQTVVFEGRPGPKGYKALRVIPGAPPPPQGQAYESPNRFIWTKDSAARGFETIFTLGSGWAESNNPNEARALLERASADRGGNAVLNVQLEKYSRSDGCSNYYYTMHRFTGDYANVQKIISTTDQDWISRSIQWEQEFLARIENENAQPATPSIGVTSLVPPGAIKHSTMMLLSWTFTVAKILSLALLALAKTLRR</sequence>
<comment type="caution">
    <text evidence="3">The sequence shown here is derived from an EMBL/GenBank/DDBJ whole genome shotgun (WGS) entry which is preliminary data.</text>
</comment>
<name>A0AA42IRZ7_9GAMM</name>
<dbReference type="GO" id="GO:0003676">
    <property type="term" value="F:nucleic acid binding"/>
    <property type="evidence" value="ECO:0007669"/>
    <property type="project" value="InterPro"/>
</dbReference>
<dbReference type="PROSITE" id="PS51857">
    <property type="entry name" value="CSD_2"/>
    <property type="match status" value="1"/>
</dbReference>
<keyword evidence="1" id="KW-1133">Transmembrane helix</keyword>
<feature type="transmembrane region" description="Helical" evidence="1">
    <location>
        <begin position="222"/>
        <end position="241"/>
    </location>
</feature>
<evidence type="ECO:0000313" key="4">
    <source>
        <dbReference type="Proteomes" id="UP001161137"/>
    </source>
</evidence>
<dbReference type="InterPro" id="IPR002059">
    <property type="entry name" value="CSP_DNA-bd"/>
</dbReference>
<organism evidence="3 4">
    <name type="scientific">Ectopseudomonas toyotomiensis</name>
    <dbReference type="NCBI Taxonomy" id="554344"/>
    <lineage>
        <taxon>Bacteria</taxon>
        <taxon>Pseudomonadati</taxon>
        <taxon>Pseudomonadota</taxon>
        <taxon>Gammaproteobacteria</taxon>
        <taxon>Pseudomonadales</taxon>
        <taxon>Pseudomonadaceae</taxon>
        <taxon>Ectopseudomonas</taxon>
    </lineage>
</organism>
<protein>
    <submittedName>
        <fullName evidence="3">Cold shock domain-containing protein</fullName>
    </submittedName>
</protein>
<dbReference type="InterPro" id="IPR011129">
    <property type="entry name" value="CSD"/>
</dbReference>
<proteinExistence type="predicted"/>
<dbReference type="Gene3D" id="2.40.50.140">
    <property type="entry name" value="Nucleic acid-binding proteins"/>
    <property type="match status" value="1"/>
</dbReference>
<dbReference type="RefSeq" id="WP_181564948.1">
    <property type="nucleotide sequence ID" value="NZ_JAOCDH010000041.1"/>
</dbReference>
<reference evidence="3" key="1">
    <citation type="submission" date="2022-09" db="EMBL/GenBank/DDBJ databases">
        <title>Intensive care unit water sources are persistently colonized with multi-drug resistant bacteria and are the site of extensive horizontal gene transfer of antibiotic resistance genes.</title>
        <authorList>
            <person name="Diorio-Toth L."/>
        </authorList>
    </citation>
    <scope>NUCLEOTIDE SEQUENCE</scope>
    <source>
        <strain evidence="3">GD03863</strain>
    </source>
</reference>
<dbReference type="AlphaFoldDB" id="A0AA42IRZ7"/>
<keyword evidence="1" id="KW-0812">Transmembrane</keyword>
<dbReference type="Pfam" id="PF00313">
    <property type="entry name" value="CSD"/>
    <property type="match status" value="1"/>
</dbReference>
<dbReference type="CDD" id="cd04458">
    <property type="entry name" value="CSP_CDS"/>
    <property type="match status" value="1"/>
</dbReference>
<dbReference type="GO" id="GO:0005829">
    <property type="term" value="C:cytosol"/>
    <property type="evidence" value="ECO:0007669"/>
    <property type="project" value="UniProtKB-ARBA"/>
</dbReference>